<sequence>MKNQLLPVWSLAFFLLACTSEPEEIPQTPLSDRNLEFEIYDSLVVDYLGNLILMDISPDGESFLLIDQNTDSIFVTNPEGNILNKYKLAGDGPENYTESRSGLAKFISPEEYLLPTSTAIYRYNLDGKLGEKYELGFSPNIMLIVSNGDNLGLRENKVYTTMSGRAMEEGKMGIEYQKVANVLEILDLETGEYTPTTPFPRMSRFSSETESHTSLAYYANVAVNGDSVFISFRNEPTIYSYHYTQLDSPARVMDVPFGNFILSEPAEDEDQSGFRMRDLFVGTINSVIPIGDGQYMIDYLSGLKDEEINPILSEMSGDFSKIFEEANKINTAGRVIFDGKSISPIIHKPKLLGSLTKFVSQEEIWFALNFSEAENDYSVIYKTRLIEK</sequence>
<organism evidence="1 2">
    <name type="scientific">Algoriphagus namhaensis</name>
    <dbReference type="NCBI Taxonomy" id="915353"/>
    <lineage>
        <taxon>Bacteria</taxon>
        <taxon>Pseudomonadati</taxon>
        <taxon>Bacteroidota</taxon>
        <taxon>Cytophagia</taxon>
        <taxon>Cytophagales</taxon>
        <taxon>Cyclobacteriaceae</taxon>
        <taxon>Algoriphagus</taxon>
    </lineage>
</organism>
<reference evidence="2" key="1">
    <citation type="journal article" date="2019" name="Int. J. Syst. Evol. Microbiol.">
        <title>The Global Catalogue of Microorganisms (GCM) 10K type strain sequencing project: providing services to taxonomists for standard genome sequencing and annotation.</title>
        <authorList>
            <consortium name="The Broad Institute Genomics Platform"/>
            <consortium name="The Broad Institute Genome Sequencing Center for Infectious Disease"/>
            <person name="Wu L."/>
            <person name="Ma J."/>
        </authorList>
    </citation>
    <scope>NUCLEOTIDE SEQUENCE [LARGE SCALE GENOMIC DNA]</scope>
    <source>
        <strain evidence="2">CCUG 60523</strain>
    </source>
</reference>
<protein>
    <recommendedName>
        <fullName evidence="3">DUF4221 domain-containing protein</fullName>
    </recommendedName>
</protein>
<dbReference type="Proteomes" id="UP001595805">
    <property type="component" value="Unassembled WGS sequence"/>
</dbReference>
<proteinExistence type="predicted"/>
<dbReference type="SUPFAM" id="SSF63825">
    <property type="entry name" value="YWTD domain"/>
    <property type="match status" value="1"/>
</dbReference>
<comment type="caution">
    <text evidence="1">The sequence shown here is derived from an EMBL/GenBank/DDBJ whole genome shotgun (WGS) entry which is preliminary data.</text>
</comment>
<dbReference type="EMBL" id="JBHRZS010000007">
    <property type="protein sequence ID" value="MFC3880228.1"/>
    <property type="molecule type" value="Genomic_DNA"/>
</dbReference>
<accession>A0ABV8AQH7</accession>
<gene>
    <name evidence="1" type="ORF">ACFOSV_08575</name>
</gene>
<dbReference type="RefSeq" id="WP_377905436.1">
    <property type="nucleotide sequence ID" value="NZ_JBHRZS010000007.1"/>
</dbReference>
<evidence type="ECO:0008006" key="3">
    <source>
        <dbReference type="Google" id="ProtNLM"/>
    </source>
</evidence>
<dbReference type="PROSITE" id="PS51257">
    <property type="entry name" value="PROKAR_LIPOPROTEIN"/>
    <property type="match status" value="1"/>
</dbReference>
<evidence type="ECO:0000313" key="1">
    <source>
        <dbReference type="EMBL" id="MFC3880228.1"/>
    </source>
</evidence>
<keyword evidence="2" id="KW-1185">Reference proteome</keyword>
<evidence type="ECO:0000313" key="2">
    <source>
        <dbReference type="Proteomes" id="UP001595805"/>
    </source>
</evidence>
<name>A0ABV8AQH7_9BACT</name>